<dbReference type="GO" id="GO:0005634">
    <property type="term" value="C:nucleus"/>
    <property type="evidence" value="ECO:0007669"/>
    <property type="project" value="UniProtKB-SubCell"/>
</dbReference>
<dbReference type="InterPro" id="IPR036879">
    <property type="entry name" value="TF_MADSbox_sf"/>
</dbReference>
<keyword evidence="6" id="KW-0175">Coiled coil</keyword>
<gene>
    <name evidence="9" type="ORF">ACJRO7_026130</name>
</gene>
<dbReference type="PROSITE" id="PS50066">
    <property type="entry name" value="MADS_BOX_2"/>
    <property type="match status" value="1"/>
</dbReference>
<evidence type="ECO:0000256" key="1">
    <source>
        <dbReference type="ARBA" id="ARBA00004123"/>
    </source>
</evidence>
<dbReference type="InterPro" id="IPR033896">
    <property type="entry name" value="MEF2-like_N"/>
</dbReference>
<keyword evidence="10" id="KW-1185">Reference proteome</keyword>
<name>A0ABD3KBA1_EUCGL</name>
<keyword evidence="4" id="KW-0804">Transcription</keyword>
<dbReference type="Gene3D" id="3.40.1810.10">
    <property type="entry name" value="Transcription factor, MADS-box"/>
    <property type="match status" value="1"/>
</dbReference>
<dbReference type="PROSITE" id="PS00350">
    <property type="entry name" value="MADS_BOX_1"/>
    <property type="match status" value="1"/>
</dbReference>
<reference evidence="9 10" key="1">
    <citation type="submission" date="2024-11" db="EMBL/GenBank/DDBJ databases">
        <title>Chromosome-level genome assembly of Eucalyptus globulus Labill. provides insights into its genome evolution.</title>
        <authorList>
            <person name="Li X."/>
        </authorList>
    </citation>
    <scope>NUCLEOTIDE SEQUENCE [LARGE SCALE GENOMIC DNA]</scope>
    <source>
        <strain evidence="9">CL2024</strain>
        <tissue evidence="9">Fresh tender leaves</tissue>
    </source>
</reference>
<evidence type="ECO:0000256" key="6">
    <source>
        <dbReference type="SAM" id="Coils"/>
    </source>
</evidence>
<feature type="coiled-coil region" evidence="6">
    <location>
        <begin position="77"/>
        <end position="111"/>
    </location>
</feature>
<comment type="caution">
    <text evidence="9">The sequence shown here is derived from an EMBL/GenBank/DDBJ whole genome shotgun (WGS) entry which is preliminary data.</text>
</comment>
<organism evidence="9 10">
    <name type="scientific">Eucalyptus globulus</name>
    <name type="common">Tasmanian blue gum</name>
    <dbReference type="NCBI Taxonomy" id="34317"/>
    <lineage>
        <taxon>Eukaryota</taxon>
        <taxon>Viridiplantae</taxon>
        <taxon>Streptophyta</taxon>
        <taxon>Embryophyta</taxon>
        <taxon>Tracheophyta</taxon>
        <taxon>Spermatophyta</taxon>
        <taxon>Magnoliopsida</taxon>
        <taxon>eudicotyledons</taxon>
        <taxon>Gunneridae</taxon>
        <taxon>Pentapetalae</taxon>
        <taxon>rosids</taxon>
        <taxon>malvids</taxon>
        <taxon>Myrtales</taxon>
        <taxon>Myrtaceae</taxon>
        <taxon>Myrtoideae</taxon>
        <taxon>Eucalypteae</taxon>
        <taxon>Eucalyptus</taxon>
    </lineage>
</organism>
<evidence type="ECO:0000313" key="9">
    <source>
        <dbReference type="EMBL" id="KAL3737311.1"/>
    </source>
</evidence>
<protein>
    <submittedName>
        <fullName evidence="9">Uncharacterized protein</fullName>
    </submittedName>
</protein>
<dbReference type="Proteomes" id="UP001634007">
    <property type="component" value="Unassembled WGS sequence"/>
</dbReference>
<keyword evidence="3" id="KW-0238">DNA-binding</keyword>
<keyword evidence="2" id="KW-0805">Transcription regulation</keyword>
<proteinExistence type="predicted"/>
<dbReference type="GO" id="GO:0003677">
    <property type="term" value="F:DNA binding"/>
    <property type="evidence" value="ECO:0007669"/>
    <property type="project" value="UniProtKB-KW"/>
</dbReference>
<dbReference type="Pfam" id="PF01486">
    <property type="entry name" value="K-box"/>
    <property type="match status" value="1"/>
</dbReference>
<dbReference type="SUPFAM" id="SSF55455">
    <property type="entry name" value="SRF-like"/>
    <property type="match status" value="1"/>
</dbReference>
<dbReference type="PRINTS" id="PR00404">
    <property type="entry name" value="MADSDOMAIN"/>
</dbReference>
<evidence type="ECO:0000256" key="4">
    <source>
        <dbReference type="ARBA" id="ARBA00023163"/>
    </source>
</evidence>
<dbReference type="InterPro" id="IPR050142">
    <property type="entry name" value="MADS-box/MEF2_TF"/>
</dbReference>
<feature type="domain" description="MADS-box" evidence="7">
    <location>
        <begin position="1"/>
        <end position="61"/>
    </location>
</feature>
<evidence type="ECO:0000256" key="5">
    <source>
        <dbReference type="ARBA" id="ARBA00023242"/>
    </source>
</evidence>
<dbReference type="AlphaFoldDB" id="A0ABD3KBA1"/>
<keyword evidence="5" id="KW-0539">Nucleus</keyword>
<dbReference type="CDD" id="cd00265">
    <property type="entry name" value="MADS_MEF2_like"/>
    <property type="match status" value="1"/>
</dbReference>
<comment type="subcellular location">
    <subcellularLocation>
        <location evidence="1">Nucleus</location>
    </subcellularLocation>
</comment>
<dbReference type="InterPro" id="IPR002487">
    <property type="entry name" value="TF_Kbox"/>
</dbReference>
<dbReference type="PANTHER" id="PTHR48019">
    <property type="entry name" value="SERUM RESPONSE FACTOR HOMOLOG"/>
    <property type="match status" value="1"/>
</dbReference>
<evidence type="ECO:0000256" key="2">
    <source>
        <dbReference type="ARBA" id="ARBA00023015"/>
    </source>
</evidence>
<evidence type="ECO:0000256" key="3">
    <source>
        <dbReference type="ARBA" id="ARBA00023125"/>
    </source>
</evidence>
<dbReference type="Pfam" id="PF00319">
    <property type="entry name" value="SRF-TF"/>
    <property type="match status" value="1"/>
</dbReference>
<evidence type="ECO:0000259" key="7">
    <source>
        <dbReference type="PROSITE" id="PS50066"/>
    </source>
</evidence>
<dbReference type="InterPro" id="IPR002100">
    <property type="entry name" value="TF_MADSbox"/>
</dbReference>
<dbReference type="PROSITE" id="PS51297">
    <property type="entry name" value="K_BOX"/>
    <property type="match status" value="1"/>
</dbReference>
<dbReference type="EMBL" id="JBJKBG010000006">
    <property type="protein sequence ID" value="KAL3737311.1"/>
    <property type="molecule type" value="Genomic_DNA"/>
</dbReference>
<evidence type="ECO:0000259" key="8">
    <source>
        <dbReference type="PROSITE" id="PS51297"/>
    </source>
</evidence>
<dbReference type="SMART" id="SM00432">
    <property type="entry name" value="MADS"/>
    <property type="match status" value="1"/>
</dbReference>
<accession>A0ABD3KBA1</accession>
<sequence length="193" mass="22801">MGRGKIEIKRIENANNRQVTYSKRRNGLIKKAKEISVLCNAKVSLIIFGGSKKMHEYCTPSTKLTDILDEYHRQCGKRLWDAKHENLNSEIDTIKKENDNLQIKLRHLNGQDINSLNHKELIVLDDVLENGLAFVRDQKTEVINTRRRNHKMLEEENKELNYYAQQLQDYKSHHHMPFTFRVQPLQPNLQERI</sequence>
<feature type="domain" description="K-box" evidence="8">
    <location>
        <begin position="84"/>
        <end position="173"/>
    </location>
</feature>
<evidence type="ECO:0000313" key="10">
    <source>
        <dbReference type="Proteomes" id="UP001634007"/>
    </source>
</evidence>